<accession>A0A0H5QT96</accession>
<feature type="region of interest" description="Disordered" evidence="1">
    <location>
        <begin position="116"/>
        <end position="141"/>
    </location>
</feature>
<dbReference type="EMBL" id="HACM01004713">
    <property type="protein sequence ID" value="CRZ05155.1"/>
    <property type="molecule type" value="Transcribed_RNA"/>
</dbReference>
<evidence type="ECO:0000256" key="1">
    <source>
        <dbReference type="SAM" id="MobiDB-lite"/>
    </source>
</evidence>
<evidence type="ECO:0000313" key="2">
    <source>
        <dbReference type="EMBL" id="CRZ05155.1"/>
    </source>
</evidence>
<protein>
    <submittedName>
        <fullName evidence="2">Uncharacterized protein</fullName>
    </submittedName>
</protein>
<proteinExistence type="predicted"/>
<name>A0A0H5QT96_9EUKA</name>
<feature type="non-terminal residue" evidence="2">
    <location>
        <position position="1"/>
    </location>
</feature>
<dbReference type="AlphaFoldDB" id="A0A0H5QT96"/>
<reference evidence="2" key="1">
    <citation type="submission" date="2015-04" db="EMBL/GenBank/DDBJ databases">
        <title>The genome sequence of the plant pathogenic Rhizarian Plasmodiophora brassicae reveals insights in its biotrophic life cycle and the origin of chitin synthesis.</title>
        <authorList>
            <person name="Schwelm A."/>
            <person name="Fogelqvist J."/>
            <person name="Knaust A."/>
            <person name="Julke S."/>
            <person name="Lilja T."/>
            <person name="Dhandapani V."/>
            <person name="Bonilla-Rosso G."/>
            <person name="Karlsson M."/>
            <person name="Shevchenko A."/>
            <person name="Choi S.R."/>
            <person name="Kim H.G."/>
            <person name="Park J.Y."/>
            <person name="Lim Y.P."/>
            <person name="Ludwig-Muller J."/>
            <person name="Dixelius C."/>
        </authorList>
    </citation>
    <scope>NUCLEOTIDE SEQUENCE</scope>
    <source>
        <tissue evidence="2">Potato root galls</tissue>
    </source>
</reference>
<organism evidence="2">
    <name type="scientific">Spongospora subterranea</name>
    <dbReference type="NCBI Taxonomy" id="70186"/>
    <lineage>
        <taxon>Eukaryota</taxon>
        <taxon>Sar</taxon>
        <taxon>Rhizaria</taxon>
        <taxon>Endomyxa</taxon>
        <taxon>Phytomyxea</taxon>
        <taxon>Plasmodiophorida</taxon>
        <taxon>Plasmodiophoridae</taxon>
        <taxon>Spongospora</taxon>
    </lineage>
</organism>
<sequence>ATGKIRKEVVIIKYDYIPKYCNECKMQGHNKDECKKNINKEVMGVKEIEQKREKNQQPQQPTIPYNHMNQIGKARVLSSGIVVGDPGKWKIIKYGRHKPPITHTILPLNNSFASLAEESKSSADNSPNNSKDEVQSGDSVNQLQGETSKEWVLRTFGSQSNVDPETITHLIRITTAKAIFVTSTNERIHL</sequence>